<sequence>MRAFVMKMSPRFFFFLSSVLVSWSSFADSTTLVENFRSLQEKSKDISPELKTVRAFRSQKKAENYTRFTSHLPNVNLVLKREKDFFEDKNAALRALGIGVLNSSWAIQYEWSLVNFNQIQNTRKSFAEKDKSEIDVEIKESEYPIVFTTYFLNYLLAKYKTAAVENSLKKAETGKKEAQLGFDLGQKTKIDVLRSDANLVSLTSKKTSYIEEEQNAKNRFVEYSGLEQKDLDFVSNLSEEQILELISSLSSVAAKKEVPNLRASPKYQSLEMEEKINRLALSDFTRNEYPDLRIQGSYTNAADSWEGTLHNPTRSHTVALVLTIPLFSGGSFASSHFEKYFAKKQIEYSIGLKKQQLENDLNTTLIRINALETLVSSLTLNVSQFEELYRLTSKSYQLGKSSLFELLEVQDDLLDSKINLAQNKIQFYTLSQNYLWQAGL</sequence>
<gene>
    <name evidence="9" type="ORF">C0V70_12760</name>
</gene>
<evidence type="ECO:0000256" key="7">
    <source>
        <dbReference type="ARBA" id="ARBA00023237"/>
    </source>
</evidence>
<evidence type="ECO:0000313" key="9">
    <source>
        <dbReference type="EMBL" id="AUN98955.1"/>
    </source>
</evidence>
<dbReference type="InterPro" id="IPR003423">
    <property type="entry name" value="OMP_efflux"/>
</dbReference>
<feature type="chain" id="PRO_5014610196" description="TolC family protein" evidence="8">
    <location>
        <begin position="28"/>
        <end position="440"/>
    </location>
</feature>
<dbReference type="SUPFAM" id="SSF56954">
    <property type="entry name" value="Outer membrane efflux proteins (OEP)"/>
    <property type="match status" value="1"/>
</dbReference>
<keyword evidence="7" id="KW-0998">Cell outer membrane</keyword>
<dbReference type="InterPro" id="IPR051906">
    <property type="entry name" value="TolC-like"/>
</dbReference>
<dbReference type="GO" id="GO:0009279">
    <property type="term" value="C:cell outer membrane"/>
    <property type="evidence" value="ECO:0007669"/>
    <property type="project" value="UniProtKB-SubCell"/>
</dbReference>
<accession>A0A2K9NV56</accession>
<keyword evidence="10" id="KW-1185">Reference proteome</keyword>
<comment type="subcellular location">
    <subcellularLocation>
        <location evidence="1">Cell outer membrane</location>
    </subcellularLocation>
</comment>
<dbReference type="AlphaFoldDB" id="A0A2K9NV56"/>
<evidence type="ECO:0000256" key="6">
    <source>
        <dbReference type="ARBA" id="ARBA00023136"/>
    </source>
</evidence>
<dbReference type="KEGG" id="bsto:C0V70_12760"/>
<proteinExistence type="inferred from homology"/>
<dbReference type="GO" id="GO:1990281">
    <property type="term" value="C:efflux pump complex"/>
    <property type="evidence" value="ECO:0007669"/>
    <property type="project" value="TreeGrafter"/>
</dbReference>
<evidence type="ECO:0000256" key="2">
    <source>
        <dbReference type="ARBA" id="ARBA00007613"/>
    </source>
</evidence>
<dbReference type="Gene3D" id="1.20.1600.10">
    <property type="entry name" value="Outer membrane efflux proteins (OEP)"/>
    <property type="match status" value="1"/>
</dbReference>
<dbReference type="PANTHER" id="PTHR30026:SF20">
    <property type="entry name" value="OUTER MEMBRANE PROTEIN TOLC"/>
    <property type="match status" value="1"/>
</dbReference>
<keyword evidence="5" id="KW-0812">Transmembrane</keyword>
<dbReference type="PANTHER" id="PTHR30026">
    <property type="entry name" value="OUTER MEMBRANE PROTEIN TOLC"/>
    <property type="match status" value="1"/>
</dbReference>
<keyword evidence="6" id="KW-0472">Membrane</keyword>
<dbReference type="EMBL" id="CP025704">
    <property type="protein sequence ID" value="AUN98955.1"/>
    <property type="molecule type" value="Genomic_DNA"/>
</dbReference>
<dbReference type="Proteomes" id="UP000235584">
    <property type="component" value="Chromosome"/>
</dbReference>
<keyword evidence="4" id="KW-1134">Transmembrane beta strand</keyword>
<evidence type="ECO:0000256" key="4">
    <source>
        <dbReference type="ARBA" id="ARBA00022452"/>
    </source>
</evidence>
<evidence type="ECO:0000256" key="5">
    <source>
        <dbReference type="ARBA" id="ARBA00022692"/>
    </source>
</evidence>
<evidence type="ECO:0008006" key="11">
    <source>
        <dbReference type="Google" id="ProtNLM"/>
    </source>
</evidence>
<evidence type="ECO:0000256" key="8">
    <source>
        <dbReference type="SAM" id="SignalP"/>
    </source>
</evidence>
<dbReference type="GO" id="GO:0015288">
    <property type="term" value="F:porin activity"/>
    <property type="evidence" value="ECO:0007669"/>
    <property type="project" value="TreeGrafter"/>
</dbReference>
<reference evidence="9 10" key="1">
    <citation type="submission" date="2018-01" db="EMBL/GenBank/DDBJ databases">
        <title>Complete genome sequence of Bacteriovorax stolpii DSM12778.</title>
        <authorList>
            <person name="Tang B."/>
            <person name="Chang J."/>
        </authorList>
    </citation>
    <scope>NUCLEOTIDE SEQUENCE [LARGE SCALE GENOMIC DNA]</scope>
    <source>
        <strain evidence="9 10">DSM 12778</strain>
    </source>
</reference>
<dbReference type="Pfam" id="PF02321">
    <property type="entry name" value="OEP"/>
    <property type="match status" value="1"/>
</dbReference>
<keyword evidence="8" id="KW-0732">Signal</keyword>
<name>A0A2K9NV56_BACTC</name>
<organism evidence="9 10">
    <name type="scientific">Bacteriovorax stolpii</name>
    <name type="common">Bdellovibrio stolpii</name>
    <dbReference type="NCBI Taxonomy" id="960"/>
    <lineage>
        <taxon>Bacteria</taxon>
        <taxon>Pseudomonadati</taxon>
        <taxon>Bdellovibrionota</taxon>
        <taxon>Bacteriovoracia</taxon>
        <taxon>Bacteriovoracales</taxon>
        <taxon>Bacteriovoracaceae</taxon>
        <taxon>Bacteriovorax</taxon>
    </lineage>
</organism>
<evidence type="ECO:0000313" key="10">
    <source>
        <dbReference type="Proteomes" id="UP000235584"/>
    </source>
</evidence>
<keyword evidence="3" id="KW-0813">Transport</keyword>
<feature type="signal peptide" evidence="8">
    <location>
        <begin position="1"/>
        <end position="27"/>
    </location>
</feature>
<dbReference type="GO" id="GO:0015562">
    <property type="term" value="F:efflux transmembrane transporter activity"/>
    <property type="evidence" value="ECO:0007669"/>
    <property type="project" value="InterPro"/>
</dbReference>
<comment type="similarity">
    <text evidence="2">Belongs to the outer membrane factor (OMF) (TC 1.B.17) family.</text>
</comment>
<protein>
    <recommendedName>
        <fullName evidence="11">TolC family protein</fullName>
    </recommendedName>
</protein>
<evidence type="ECO:0000256" key="1">
    <source>
        <dbReference type="ARBA" id="ARBA00004442"/>
    </source>
</evidence>
<evidence type="ECO:0000256" key="3">
    <source>
        <dbReference type="ARBA" id="ARBA00022448"/>
    </source>
</evidence>